<dbReference type="Proteomes" id="UP000306416">
    <property type="component" value="Unassembled WGS sequence"/>
</dbReference>
<feature type="domain" description="Inner membrane protein YejM N-terminal" evidence="4">
    <location>
        <begin position="62"/>
        <end position="298"/>
    </location>
</feature>
<dbReference type="InterPro" id="IPR017850">
    <property type="entry name" value="Alkaline_phosphatase_core_sf"/>
</dbReference>
<proteinExistence type="predicted"/>
<dbReference type="Pfam" id="PF00884">
    <property type="entry name" value="Sulfatase"/>
    <property type="match status" value="1"/>
</dbReference>
<dbReference type="InterPro" id="IPR012159">
    <property type="entry name" value="YejM-like"/>
</dbReference>
<dbReference type="InterPro" id="IPR000917">
    <property type="entry name" value="Sulfatase_N"/>
</dbReference>
<evidence type="ECO:0000313" key="5">
    <source>
        <dbReference type="EMBL" id="TGU70060.1"/>
    </source>
</evidence>
<dbReference type="Gene3D" id="3.40.720.10">
    <property type="entry name" value="Alkaline Phosphatase, subunit A"/>
    <property type="match status" value="1"/>
</dbReference>
<feature type="region of interest" description="Disordered" evidence="1">
    <location>
        <begin position="15"/>
        <end position="34"/>
    </location>
</feature>
<dbReference type="EMBL" id="SRSC01000006">
    <property type="protein sequence ID" value="TGU70060.1"/>
    <property type="molecule type" value="Genomic_DNA"/>
</dbReference>
<dbReference type="InterPro" id="IPR024588">
    <property type="entry name" value="YejM_N"/>
</dbReference>
<feature type="transmembrane region" description="Helical" evidence="2">
    <location>
        <begin position="184"/>
        <end position="207"/>
    </location>
</feature>
<comment type="caution">
    <text evidence="5">The sequence shown here is derived from an EMBL/GenBank/DDBJ whole genome shotgun (WGS) entry which is preliminary data.</text>
</comment>
<keyword evidence="2" id="KW-1133">Transmembrane helix</keyword>
<evidence type="ECO:0000256" key="2">
    <source>
        <dbReference type="SAM" id="Phobius"/>
    </source>
</evidence>
<evidence type="ECO:0000259" key="3">
    <source>
        <dbReference type="Pfam" id="PF00884"/>
    </source>
</evidence>
<dbReference type="PANTHER" id="PTHR43751:SF3">
    <property type="entry name" value="SULFATASE N-TERMINAL DOMAIN-CONTAINING PROTEIN"/>
    <property type="match status" value="1"/>
</dbReference>
<sequence length="665" mass="74157">MSSTTVFWTRGRRGGERLSDTAGRTRRRQGRRARSAGGVAKEWFLLINKAATFKRTGPRITLFRWTAWFTAANAVVLMLISVQYLKLMPPPDSALATASLGISYLGHFFSLAFYLFPASALMIALYPRRWAVSGLSAALQLALVLGVVIDTLVFTQYRFHLNGMVLNLLASGAAGEVLPMTGKLWLLLALAVLVGTLAEYAIAWVCWRWVEKRRRSVGGGVALAVTLLVLSTHAVYAWADANYVTSVTSQARYLPAFQPLTAKRLLARLGLAGKREEGGLAIPGPHSGLHYPLEQLSFREPPQRLNLLVIAIDSWRFDNLTAEETPNIWRLSQKAWRFENHLSSGNATRFGIFGLFYGLYGTYWHAVLAEERSPVLMRELLRRDYRMGIYASAPLVSPEFDRTVFADIRGKIDLRTGGDSPAAKDRAITDKMLKFIDAQSARAPFFGFMFYDAPHTQGHPPGVAPFQPELKEVNYLKLNNEYDPRPFYNRYRNSVYYVDTLVGEVLVALEKKGLMEQTVVVITGDHGEEFNDLKLNYWGHGGNFSRYQTQTPMVILWPGKGAHVYSHATTHLDLVPTLMKELLGCRNEPGAFSNGRSLLDTGARPFTVISSWDTFSVNEPDRITVTHPAGDIEVLDAAYRPIRGAAPRPGIAVDAMRGMGKFFAR</sequence>
<feature type="transmembrane region" description="Helical" evidence="2">
    <location>
        <begin position="104"/>
        <end position="126"/>
    </location>
</feature>
<accession>A0A4S1CAU7</accession>
<evidence type="ECO:0000256" key="1">
    <source>
        <dbReference type="SAM" id="MobiDB-lite"/>
    </source>
</evidence>
<protein>
    <submittedName>
        <fullName evidence="5">DUF3413 domain-containing protein</fullName>
    </submittedName>
</protein>
<name>A0A4S1CAU7_9BACT</name>
<gene>
    <name evidence="5" type="ORF">E4633_19855</name>
</gene>
<organism evidence="5 6">
    <name type="scientific">Geomonas terrae</name>
    <dbReference type="NCBI Taxonomy" id="2562681"/>
    <lineage>
        <taxon>Bacteria</taxon>
        <taxon>Pseudomonadati</taxon>
        <taxon>Thermodesulfobacteriota</taxon>
        <taxon>Desulfuromonadia</taxon>
        <taxon>Geobacterales</taxon>
        <taxon>Geobacteraceae</taxon>
        <taxon>Geomonas</taxon>
    </lineage>
</organism>
<dbReference type="SUPFAM" id="SSF53649">
    <property type="entry name" value="Alkaline phosphatase-like"/>
    <property type="match status" value="1"/>
</dbReference>
<keyword evidence="6" id="KW-1185">Reference proteome</keyword>
<dbReference type="PANTHER" id="PTHR43751">
    <property type="entry name" value="SULFATASE"/>
    <property type="match status" value="1"/>
</dbReference>
<feature type="transmembrane region" description="Helical" evidence="2">
    <location>
        <begin position="219"/>
        <end position="239"/>
    </location>
</feature>
<feature type="transmembrane region" description="Helical" evidence="2">
    <location>
        <begin position="62"/>
        <end position="84"/>
    </location>
</feature>
<keyword evidence="2" id="KW-0812">Transmembrane</keyword>
<feature type="compositionally biased region" description="Basic residues" evidence="1">
    <location>
        <begin position="24"/>
        <end position="34"/>
    </location>
</feature>
<dbReference type="Pfam" id="PF11893">
    <property type="entry name" value="DUF3413"/>
    <property type="match status" value="1"/>
</dbReference>
<dbReference type="CDD" id="cd16148">
    <property type="entry name" value="sulfatase_like"/>
    <property type="match status" value="1"/>
</dbReference>
<evidence type="ECO:0000259" key="4">
    <source>
        <dbReference type="Pfam" id="PF11893"/>
    </source>
</evidence>
<feature type="transmembrane region" description="Helical" evidence="2">
    <location>
        <begin position="138"/>
        <end position="159"/>
    </location>
</feature>
<reference evidence="5 6" key="1">
    <citation type="submission" date="2019-04" db="EMBL/GenBank/DDBJ databases">
        <title>Geobacter oryzae sp. nov., ferric-reducing bacteria isolated from paddy soil.</title>
        <authorList>
            <person name="Xu Z."/>
            <person name="Masuda Y."/>
            <person name="Itoh H."/>
            <person name="Senoo K."/>
        </authorList>
    </citation>
    <scope>NUCLEOTIDE SEQUENCE [LARGE SCALE GENOMIC DNA]</scope>
    <source>
        <strain evidence="5 6">Red111</strain>
    </source>
</reference>
<dbReference type="AlphaFoldDB" id="A0A4S1CAU7"/>
<evidence type="ECO:0000313" key="6">
    <source>
        <dbReference type="Proteomes" id="UP000306416"/>
    </source>
</evidence>
<dbReference type="InterPro" id="IPR052701">
    <property type="entry name" value="GAG_Ulvan_Degrading_Sulfatases"/>
</dbReference>
<keyword evidence="2" id="KW-0472">Membrane</keyword>
<dbReference type="PIRSF" id="PIRSF004950">
    <property type="entry name" value="Mmb_sulf_HI0842"/>
    <property type="match status" value="1"/>
</dbReference>
<feature type="domain" description="Sulfatase N-terminal" evidence="3">
    <location>
        <begin position="306"/>
        <end position="580"/>
    </location>
</feature>